<dbReference type="CTD" id="36384984"/>
<gene>
    <name evidence="2 4 5" type="ORF">SRAE_X000191300</name>
</gene>
<keyword evidence="1" id="KW-0732">Signal</keyword>
<reference evidence="4" key="3">
    <citation type="submission" date="2020-12" db="UniProtKB">
        <authorList>
            <consortium name="WormBaseParasite"/>
        </authorList>
    </citation>
    <scope>IDENTIFICATION</scope>
</reference>
<feature type="signal peptide" evidence="1">
    <location>
        <begin position="1"/>
        <end position="24"/>
    </location>
</feature>
<dbReference type="WormBase" id="SRAE_X000191300">
    <property type="protein sequence ID" value="SRP11190"/>
    <property type="gene ID" value="WBGene00267490"/>
</dbReference>
<feature type="chain" id="PRO_5015030281" evidence="1">
    <location>
        <begin position="25"/>
        <end position="129"/>
    </location>
</feature>
<evidence type="ECO:0000313" key="5">
    <source>
        <dbReference type="WormBase" id="SRAE_X000191300"/>
    </source>
</evidence>
<dbReference type="Proteomes" id="UP000035682">
    <property type="component" value="Unplaced"/>
</dbReference>
<dbReference type="AlphaFoldDB" id="A0A090KY95"/>
<organism evidence="2">
    <name type="scientific">Strongyloides ratti</name>
    <name type="common">Parasitic roundworm</name>
    <dbReference type="NCBI Taxonomy" id="34506"/>
    <lineage>
        <taxon>Eukaryota</taxon>
        <taxon>Metazoa</taxon>
        <taxon>Ecdysozoa</taxon>
        <taxon>Nematoda</taxon>
        <taxon>Chromadorea</taxon>
        <taxon>Rhabditida</taxon>
        <taxon>Tylenchina</taxon>
        <taxon>Panagrolaimomorpha</taxon>
        <taxon>Strongyloidoidea</taxon>
        <taxon>Strongyloididae</taxon>
        <taxon>Strongyloides</taxon>
    </lineage>
</organism>
<evidence type="ECO:0000256" key="1">
    <source>
        <dbReference type="SAM" id="SignalP"/>
    </source>
</evidence>
<keyword evidence="3" id="KW-1185">Reference proteome</keyword>
<reference evidence="2" key="2">
    <citation type="submission" date="2014-09" db="EMBL/GenBank/DDBJ databases">
        <authorList>
            <person name="Aslett A.Martin."/>
        </authorList>
    </citation>
    <scope>NUCLEOTIDE SEQUENCE</scope>
    <source>
        <strain evidence="2">ED321 Heterogonic</strain>
    </source>
</reference>
<reference evidence="3" key="1">
    <citation type="submission" date="2014-09" db="EMBL/GenBank/DDBJ databases">
        <authorList>
            <person name="Martin A.A."/>
        </authorList>
    </citation>
    <scope>NUCLEOTIDE SEQUENCE</scope>
    <source>
        <strain evidence="3">ED321</strain>
    </source>
</reference>
<name>A0A090KY95_STRRB</name>
<dbReference type="WBParaSite" id="SRAE_X000191300.1">
    <property type="protein sequence ID" value="SRAE_X000191300.1"/>
    <property type="gene ID" value="WBGene00267490"/>
</dbReference>
<evidence type="ECO:0000313" key="4">
    <source>
        <dbReference type="WBParaSite" id="SRAE_X000191300.1"/>
    </source>
</evidence>
<dbReference type="EMBL" id="LN609397">
    <property type="protein sequence ID" value="CEF60173.1"/>
    <property type="molecule type" value="Genomic_DNA"/>
</dbReference>
<accession>A0A090KY95</accession>
<dbReference type="GeneID" id="36384984"/>
<proteinExistence type="predicted"/>
<dbReference type="RefSeq" id="XP_024499383.1">
    <property type="nucleotide sequence ID" value="XM_024654318.1"/>
</dbReference>
<protein>
    <submittedName>
        <fullName evidence="2 4">Uncharacterized protein</fullName>
    </submittedName>
</protein>
<evidence type="ECO:0000313" key="3">
    <source>
        <dbReference type="Proteomes" id="UP000035682"/>
    </source>
</evidence>
<evidence type="ECO:0000313" key="2">
    <source>
        <dbReference type="EMBL" id="CEF60173.1"/>
    </source>
</evidence>
<sequence length="129" mass="14434">MHFIKYLAIFAIFAIQFSLQEVSSEDDSNQVAVLSQEENNLPLKQTQTGGKSLFSSFKNKVSEKANGLKSKIVQAKDKVKLGLEKAKNEVNKRVSSSPKLQKSLNFANNLKDKTLNAGKKLKNKVLKFF</sequence>